<reference evidence="2 3" key="1">
    <citation type="submission" date="2018-08" db="EMBL/GenBank/DDBJ databases">
        <title>Genome sequence of Methylocystis hirsuta CSC1, a methanotroph able to accumulate PHAs.</title>
        <authorList>
            <person name="Bordel S."/>
            <person name="Rodriguez E."/>
            <person name="Gancedo J."/>
            <person name="Munoz R."/>
        </authorList>
    </citation>
    <scope>NUCLEOTIDE SEQUENCE [LARGE SCALE GENOMIC DNA]</scope>
    <source>
        <strain evidence="2 3">CSC1</strain>
    </source>
</reference>
<evidence type="ECO:0000313" key="2">
    <source>
        <dbReference type="EMBL" id="RNJ48096.1"/>
    </source>
</evidence>
<organism evidence="2 3">
    <name type="scientific">Methylocystis hirsuta</name>
    <dbReference type="NCBI Taxonomy" id="369798"/>
    <lineage>
        <taxon>Bacteria</taxon>
        <taxon>Pseudomonadati</taxon>
        <taxon>Pseudomonadota</taxon>
        <taxon>Alphaproteobacteria</taxon>
        <taxon>Hyphomicrobiales</taxon>
        <taxon>Methylocystaceae</taxon>
        <taxon>Methylocystis</taxon>
    </lineage>
</organism>
<dbReference type="EMBL" id="QWDD01000003">
    <property type="protein sequence ID" value="RNJ48096.1"/>
    <property type="molecule type" value="Genomic_DNA"/>
</dbReference>
<accession>A0A3M9XK25</accession>
<evidence type="ECO:0000313" key="3">
    <source>
        <dbReference type="Proteomes" id="UP000268623"/>
    </source>
</evidence>
<name>A0A3M9XK25_9HYPH</name>
<protein>
    <submittedName>
        <fullName evidence="2">Uncharacterized protein</fullName>
    </submittedName>
</protein>
<gene>
    <name evidence="2" type="ORF">D1O30_19890</name>
</gene>
<proteinExistence type="predicted"/>
<keyword evidence="3" id="KW-1185">Reference proteome</keyword>
<sequence length="186" mass="20395">MGTAASGLSVWAFRSILREGKILGSCIHQRPPETSMNAPDVDQAAGETIREYGGSSQFGESDKLVAALDFIAETATTIRQFEEQASLALMRAQEIADVVREDLDRAELRAKCAETNLRLTEDQVEQMSAAIEHAHQEIEALRSQLNSKTIKLAASEQRADDAEATIERIMDVIRAQLPAKLDVPSE</sequence>
<comment type="caution">
    <text evidence="2">The sequence shown here is derived from an EMBL/GenBank/DDBJ whole genome shotgun (WGS) entry which is preliminary data.</text>
</comment>
<keyword evidence="1" id="KW-0175">Coiled coil</keyword>
<evidence type="ECO:0000256" key="1">
    <source>
        <dbReference type="SAM" id="Coils"/>
    </source>
</evidence>
<dbReference type="SUPFAM" id="SSF57997">
    <property type="entry name" value="Tropomyosin"/>
    <property type="match status" value="1"/>
</dbReference>
<feature type="coiled-coil region" evidence="1">
    <location>
        <begin position="89"/>
        <end position="172"/>
    </location>
</feature>
<dbReference type="AlphaFoldDB" id="A0A3M9XK25"/>
<dbReference type="Proteomes" id="UP000268623">
    <property type="component" value="Unassembled WGS sequence"/>
</dbReference>